<dbReference type="RefSeq" id="WP_154486248.1">
    <property type="nucleotide sequence ID" value="NZ_VUMW01000001.1"/>
</dbReference>
<evidence type="ECO:0000256" key="1">
    <source>
        <dbReference type="SAM" id="Phobius"/>
    </source>
</evidence>
<name>A0A844FKL2_9LACO</name>
<gene>
    <name evidence="2" type="ORF">FYJ61_01040</name>
</gene>
<proteinExistence type="predicted"/>
<dbReference type="EMBL" id="VUMW01000001">
    <property type="protein sequence ID" value="MST79090.1"/>
    <property type="molecule type" value="Genomic_DNA"/>
</dbReference>
<dbReference type="Proteomes" id="UP000452141">
    <property type="component" value="Unassembled WGS sequence"/>
</dbReference>
<comment type="caution">
    <text evidence="2">The sequence shown here is derived from an EMBL/GenBank/DDBJ whole genome shotgun (WGS) entry which is preliminary data.</text>
</comment>
<evidence type="ECO:0000313" key="2">
    <source>
        <dbReference type="EMBL" id="MST79090.1"/>
    </source>
</evidence>
<keyword evidence="1" id="KW-0472">Membrane</keyword>
<reference evidence="2 3" key="1">
    <citation type="submission" date="2019-08" db="EMBL/GenBank/DDBJ databases">
        <title>In-depth cultivation of the pig gut microbiome towards novel bacterial diversity and tailored functional studies.</title>
        <authorList>
            <person name="Wylensek D."/>
            <person name="Hitch T.C.A."/>
            <person name="Clavel T."/>
        </authorList>
    </citation>
    <scope>NUCLEOTIDE SEQUENCE [LARGE SCALE GENOMIC DNA]</scope>
    <source>
        <strain evidence="2 3">WCA-470BD-2E</strain>
    </source>
</reference>
<feature type="transmembrane region" description="Helical" evidence="1">
    <location>
        <begin position="45"/>
        <end position="61"/>
    </location>
</feature>
<keyword evidence="1" id="KW-1133">Transmembrane helix</keyword>
<feature type="transmembrane region" description="Helical" evidence="1">
    <location>
        <begin position="12"/>
        <end position="30"/>
    </location>
</feature>
<keyword evidence="1" id="KW-0812">Transmembrane</keyword>
<accession>A0A844FKL2</accession>
<protein>
    <submittedName>
        <fullName evidence="2">Uncharacterized protein</fullName>
    </submittedName>
</protein>
<dbReference type="AlphaFoldDB" id="A0A844FKL2"/>
<sequence length="66" mass="7688">MERLKEILTSKVATSFLVFIFIFYAGWTAAETFIEFKYKISTDPSYILGVFSLLLGIYYLYKLGKK</sequence>
<evidence type="ECO:0000313" key="3">
    <source>
        <dbReference type="Proteomes" id="UP000452141"/>
    </source>
</evidence>
<organism evidence="2 3">
    <name type="scientific">Lactobacillus equicursoris</name>
    <dbReference type="NCBI Taxonomy" id="420645"/>
    <lineage>
        <taxon>Bacteria</taxon>
        <taxon>Bacillati</taxon>
        <taxon>Bacillota</taxon>
        <taxon>Bacilli</taxon>
        <taxon>Lactobacillales</taxon>
        <taxon>Lactobacillaceae</taxon>
        <taxon>Lactobacillus</taxon>
    </lineage>
</organism>